<dbReference type="EMBL" id="MCFD01000003">
    <property type="protein sequence ID" value="ORX72405.1"/>
    <property type="molecule type" value="Genomic_DNA"/>
</dbReference>
<protein>
    <submittedName>
        <fullName evidence="1">Uncharacterized protein</fullName>
    </submittedName>
</protein>
<accession>A0A1Y1WG81</accession>
<evidence type="ECO:0000313" key="2">
    <source>
        <dbReference type="Proteomes" id="UP000193922"/>
    </source>
</evidence>
<reference evidence="1 2" key="1">
    <citation type="submission" date="2016-07" db="EMBL/GenBank/DDBJ databases">
        <title>Pervasive Adenine N6-methylation of Active Genes in Fungi.</title>
        <authorList>
            <consortium name="DOE Joint Genome Institute"/>
            <person name="Mondo S.J."/>
            <person name="Dannebaum R.O."/>
            <person name="Kuo R.C."/>
            <person name="Labutti K."/>
            <person name="Haridas S."/>
            <person name="Kuo A."/>
            <person name="Salamov A."/>
            <person name="Ahrendt S.R."/>
            <person name="Lipzen A."/>
            <person name="Sullivan W."/>
            <person name="Andreopoulos W.B."/>
            <person name="Clum A."/>
            <person name="Lindquist E."/>
            <person name="Daum C."/>
            <person name="Ramamoorthy G.K."/>
            <person name="Gryganskyi A."/>
            <person name="Culley D."/>
            <person name="Magnuson J.K."/>
            <person name="James T.Y."/>
            <person name="O'Malley M.A."/>
            <person name="Stajich J.E."/>
            <person name="Spatafora J.W."/>
            <person name="Visel A."/>
            <person name="Grigoriev I.V."/>
        </authorList>
    </citation>
    <scope>NUCLEOTIDE SEQUENCE [LARGE SCALE GENOMIC DNA]</scope>
    <source>
        <strain evidence="1 2">ATCC 12442</strain>
    </source>
</reference>
<sequence length="211" mass="24399">MHFDDFYSSNFDPQVWPEGLVNVRLVVLRDRQSGRIKLLHINIMHFKDNSSLILFINFTHAVGNLVFYRTFSKAWAEEMHAMETGELTAKTPFLFDCAVMQQSLPTEHIPLSSMKKVFLTQPNSEAEKLTCLQPHECHLLILEKMCQNDRCQHSLFRIRMEKFNEFSQKVNCFAPSGMHFSANNILVSLIAKIYAQAYKAVTATSELDHNR</sequence>
<organism evidence="1 2">
    <name type="scientific">Linderina pennispora</name>
    <dbReference type="NCBI Taxonomy" id="61395"/>
    <lineage>
        <taxon>Eukaryota</taxon>
        <taxon>Fungi</taxon>
        <taxon>Fungi incertae sedis</taxon>
        <taxon>Zoopagomycota</taxon>
        <taxon>Kickxellomycotina</taxon>
        <taxon>Kickxellomycetes</taxon>
        <taxon>Kickxellales</taxon>
        <taxon>Kickxellaceae</taxon>
        <taxon>Linderina</taxon>
    </lineage>
</organism>
<name>A0A1Y1WG81_9FUNG</name>
<dbReference type="GeneID" id="63802052"/>
<comment type="caution">
    <text evidence="1">The sequence shown here is derived from an EMBL/GenBank/DDBJ whole genome shotgun (WGS) entry which is preliminary data.</text>
</comment>
<gene>
    <name evidence="1" type="ORF">DL89DRAFT_256035</name>
</gene>
<proteinExistence type="predicted"/>
<dbReference type="Proteomes" id="UP000193922">
    <property type="component" value="Unassembled WGS sequence"/>
</dbReference>
<evidence type="ECO:0000313" key="1">
    <source>
        <dbReference type="EMBL" id="ORX72405.1"/>
    </source>
</evidence>
<dbReference type="RefSeq" id="XP_040745829.1">
    <property type="nucleotide sequence ID" value="XM_040885404.1"/>
</dbReference>
<keyword evidence="2" id="KW-1185">Reference proteome</keyword>
<dbReference type="AlphaFoldDB" id="A0A1Y1WG81"/>
<dbReference type="OrthoDB" id="1862401at2759"/>